<dbReference type="PROSITE" id="PS50297">
    <property type="entry name" value="ANK_REP_REGION"/>
    <property type="match status" value="1"/>
</dbReference>
<comment type="caution">
    <text evidence="2">The sequence shown here is derived from an EMBL/GenBank/DDBJ whole genome shotgun (WGS) entry which is preliminary data.</text>
</comment>
<sequence>MKKYPKKKLSTPVELLCKRFPAEFAMYLNYCRGLRFEEAPDYMFLRQLFRILFRTLNHQYDFTFDWTMLEQKVANLASSLAAVTSTSDETTATTISTTMVPQQVSTAQMTSTNTVNTVNNGATPGSPTTSPFYDARRENNINLVEHYLKTMTVEEVDRIEQNGSTALHAAAYRGHDKIVELLLQKGASCSVKNKYNSTPLEEAKIDRIRQLIRR</sequence>
<dbReference type="SMART" id="SM00248">
    <property type="entry name" value="ANK"/>
    <property type="match status" value="1"/>
</dbReference>
<dbReference type="Gene3D" id="1.25.40.20">
    <property type="entry name" value="Ankyrin repeat-containing domain"/>
    <property type="match status" value="1"/>
</dbReference>
<dbReference type="Gene3D" id="1.10.510.10">
    <property type="entry name" value="Transferase(Phosphotransferase) domain 1"/>
    <property type="match status" value="1"/>
</dbReference>
<keyword evidence="1" id="KW-0040">ANK repeat</keyword>
<protein>
    <submittedName>
        <fullName evidence="2">Uncharacterized protein</fullName>
    </submittedName>
</protein>
<evidence type="ECO:0000313" key="2">
    <source>
        <dbReference type="EMBL" id="CAF5177855.1"/>
    </source>
</evidence>
<dbReference type="PROSITE" id="PS50088">
    <property type="entry name" value="ANK_REPEAT"/>
    <property type="match status" value="1"/>
</dbReference>
<name>A0A8S3H4U9_9BILA</name>
<dbReference type="InterPro" id="IPR002110">
    <property type="entry name" value="Ankyrin_rpt"/>
</dbReference>
<dbReference type="SUPFAM" id="SSF56112">
    <property type="entry name" value="Protein kinase-like (PK-like)"/>
    <property type="match status" value="1"/>
</dbReference>
<dbReference type="InterPro" id="IPR036770">
    <property type="entry name" value="Ankyrin_rpt-contain_sf"/>
</dbReference>
<dbReference type="Pfam" id="PF12796">
    <property type="entry name" value="Ank_2"/>
    <property type="match status" value="1"/>
</dbReference>
<dbReference type="InterPro" id="IPR050235">
    <property type="entry name" value="CK1_Ser-Thr_kinase"/>
</dbReference>
<proteinExistence type="predicted"/>
<accession>A0A8S3H4U9</accession>
<reference evidence="2" key="1">
    <citation type="submission" date="2021-02" db="EMBL/GenBank/DDBJ databases">
        <authorList>
            <person name="Nowell W R."/>
        </authorList>
    </citation>
    <scope>NUCLEOTIDE SEQUENCE</scope>
</reference>
<evidence type="ECO:0000256" key="1">
    <source>
        <dbReference type="PROSITE-ProRule" id="PRU00023"/>
    </source>
</evidence>
<dbReference type="Proteomes" id="UP000681720">
    <property type="component" value="Unassembled WGS sequence"/>
</dbReference>
<evidence type="ECO:0000313" key="3">
    <source>
        <dbReference type="Proteomes" id="UP000681720"/>
    </source>
</evidence>
<feature type="non-terminal residue" evidence="2">
    <location>
        <position position="214"/>
    </location>
</feature>
<gene>
    <name evidence="2" type="ORF">GIL414_LOCUS68297</name>
</gene>
<dbReference type="SUPFAM" id="SSF48403">
    <property type="entry name" value="Ankyrin repeat"/>
    <property type="match status" value="1"/>
</dbReference>
<dbReference type="EMBL" id="CAJOBJ010327714">
    <property type="protein sequence ID" value="CAF5177855.1"/>
    <property type="molecule type" value="Genomic_DNA"/>
</dbReference>
<feature type="repeat" description="ANK" evidence="1">
    <location>
        <begin position="162"/>
        <end position="194"/>
    </location>
</feature>
<dbReference type="PANTHER" id="PTHR11909">
    <property type="entry name" value="CASEIN KINASE-RELATED"/>
    <property type="match status" value="1"/>
</dbReference>
<organism evidence="2 3">
    <name type="scientific">Rotaria magnacalcarata</name>
    <dbReference type="NCBI Taxonomy" id="392030"/>
    <lineage>
        <taxon>Eukaryota</taxon>
        <taxon>Metazoa</taxon>
        <taxon>Spiralia</taxon>
        <taxon>Gnathifera</taxon>
        <taxon>Rotifera</taxon>
        <taxon>Eurotatoria</taxon>
        <taxon>Bdelloidea</taxon>
        <taxon>Philodinida</taxon>
        <taxon>Philodinidae</taxon>
        <taxon>Rotaria</taxon>
    </lineage>
</organism>
<dbReference type="InterPro" id="IPR011009">
    <property type="entry name" value="Kinase-like_dom_sf"/>
</dbReference>
<dbReference type="AlphaFoldDB" id="A0A8S3H4U9"/>